<protein>
    <submittedName>
        <fullName evidence="1">Uncharacterized protein</fullName>
    </submittedName>
</protein>
<organism evidence="1 2">
    <name type="scientific">Crucibulum laeve</name>
    <dbReference type="NCBI Taxonomy" id="68775"/>
    <lineage>
        <taxon>Eukaryota</taxon>
        <taxon>Fungi</taxon>
        <taxon>Dikarya</taxon>
        <taxon>Basidiomycota</taxon>
        <taxon>Agaricomycotina</taxon>
        <taxon>Agaricomycetes</taxon>
        <taxon>Agaricomycetidae</taxon>
        <taxon>Agaricales</taxon>
        <taxon>Agaricineae</taxon>
        <taxon>Nidulariaceae</taxon>
        <taxon>Crucibulum</taxon>
    </lineage>
</organism>
<sequence>MYRTLNASVLILADPRVPMVLYADKPLERLRLRKPCRFGLWSFVVHHRRLASSASKLPRYYQFVYASISFFLHLRSSPACKIIDARNSSLLSLTYTAL</sequence>
<reference evidence="1 2" key="1">
    <citation type="journal article" date="2019" name="Nat. Ecol. Evol.">
        <title>Megaphylogeny resolves global patterns of mushroom evolution.</title>
        <authorList>
            <person name="Varga T."/>
            <person name="Krizsan K."/>
            <person name="Foldi C."/>
            <person name="Dima B."/>
            <person name="Sanchez-Garcia M."/>
            <person name="Sanchez-Ramirez S."/>
            <person name="Szollosi G.J."/>
            <person name="Szarkandi J.G."/>
            <person name="Papp V."/>
            <person name="Albert L."/>
            <person name="Andreopoulos W."/>
            <person name="Angelini C."/>
            <person name="Antonin V."/>
            <person name="Barry K.W."/>
            <person name="Bougher N.L."/>
            <person name="Buchanan P."/>
            <person name="Buyck B."/>
            <person name="Bense V."/>
            <person name="Catcheside P."/>
            <person name="Chovatia M."/>
            <person name="Cooper J."/>
            <person name="Damon W."/>
            <person name="Desjardin D."/>
            <person name="Finy P."/>
            <person name="Geml J."/>
            <person name="Haridas S."/>
            <person name="Hughes K."/>
            <person name="Justo A."/>
            <person name="Karasinski D."/>
            <person name="Kautmanova I."/>
            <person name="Kiss B."/>
            <person name="Kocsube S."/>
            <person name="Kotiranta H."/>
            <person name="LaButti K.M."/>
            <person name="Lechner B.E."/>
            <person name="Liimatainen K."/>
            <person name="Lipzen A."/>
            <person name="Lukacs Z."/>
            <person name="Mihaltcheva S."/>
            <person name="Morgado L.N."/>
            <person name="Niskanen T."/>
            <person name="Noordeloos M.E."/>
            <person name="Ohm R.A."/>
            <person name="Ortiz-Santana B."/>
            <person name="Ovrebo C."/>
            <person name="Racz N."/>
            <person name="Riley R."/>
            <person name="Savchenko A."/>
            <person name="Shiryaev A."/>
            <person name="Soop K."/>
            <person name="Spirin V."/>
            <person name="Szebenyi C."/>
            <person name="Tomsovsky M."/>
            <person name="Tulloss R.E."/>
            <person name="Uehling J."/>
            <person name="Grigoriev I.V."/>
            <person name="Vagvolgyi C."/>
            <person name="Papp T."/>
            <person name="Martin F.M."/>
            <person name="Miettinen O."/>
            <person name="Hibbett D.S."/>
            <person name="Nagy L.G."/>
        </authorList>
    </citation>
    <scope>NUCLEOTIDE SEQUENCE [LARGE SCALE GENOMIC DNA]</scope>
    <source>
        <strain evidence="1 2">CBS 166.37</strain>
    </source>
</reference>
<dbReference type="AlphaFoldDB" id="A0A5C3LTV2"/>
<evidence type="ECO:0000313" key="2">
    <source>
        <dbReference type="Proteomes" id="UP000308652"/>
    </source>
</evidence>
<keyword evidence="2" id="KW-1185">Reference proteome</keyword>
<name>A0A5C3LTV2_9AGAR</name>
<dbReference type="EMBL" id="ML213617">
    <property type="protein sequence ID" value="TFK35977.1"/>
    <property type="molecule type" value="Genomic_DNA"/>
</dbReference>
<gene>
    <name evidence="1" type="ORF">BDQ12DRAFT_262446</name>
</gene>
<evidence type="ECO:0000313" key="1">
    <source>
        <dbReference type="EMBL" id="TFK35977.1"/>
    </source>
</evidence>
<proteinExistence type="predicted"/>
<dbReference type="Proteomes" id="UP000308652">
    <property type="component" value="Unassembled WGS sequence"/>
</dbReference>
<accession>A0A5C3LTV2</accession>